<feature type="non-terminal residue" evidence="2">
    <location>
        <position position="44"/>
    </location>
</feature>
<feature type="non-terminal residue" evidence="2">
    <location>
        <position position="1"/>
    </location>
</feature>
<dbReference type="EC" id="1.11.1.15" evidence="2"/>
<protein>
    <submittedName>
        <fullName evidence="2">Thiol peroxidase, Bcp-type</fullName>
        <ecNumber evidence="2">1.11.1.15</ecNumber>
    </submittedName>
</protein>
<name>A0A6J4RQF8_9ACTN</name>
<feature type="compositionally biased region" description="Basic residues" evidence="1">
    <location>
        <begin position="1"/>
        <end position="12"/>
    </location>
</feature>
<keyword evidence="2" id="KW-0575">Peroxidase</keyword>
<dbReference type="EMBL" id="CADCVL010000218">
    <property type="protein sequence ID" value="CAA9479095.1"/>
    <property type="molecule type" value="Genomic_DNA"/>
</dbReference>
<keyword evidence="2" id="KW-0560">Oxidoreductase</keyword>
<proteinExistence type="predicted"/>
<evidence type="ECO:0000256" key="1">
    <source>
        <dbReference type="SAM" id="MobiDB-lite"/>
    </source>
</evidence>
<sequence length="44" mass="4954">ARAHHARPRLHPARPGFEPGLARRLRRPHGRPLLLPEGRHAGVL</sequence>
<dbReference type="AlphaFoldDB" id="A0A6J4RQF8"/>
<organism evidence="2">
    <name type="scientific">uncultured Solirubrobacteraceae bacterium</name>
    <dbReference type="NCBI Taxonomy" id="1162706"/>
    <lineage>
        <taxon>Bacteria</taxon>
        <taxon>Bacillati</taxon>
        <taxon>Actinomycetota</taxon>
        <taxon>Thermoleophilia</taxon>
        <taxon>Solirubrobacterales</taxon>
        <taxon>Solirubrobacteraceae</taxon>
        <taxon>environmental samples</taxon>
    </lineage>
</organism>
<reference evidence="2" key="1">
    <citation type="submission" date="2020-02" db="EMBL/GenBank/DDBJ databases">
        <authorList>
            <person name="Meier V. D."/>
        </authorList>
    </citation>
    <scope>NUCLEOTIDE SEQUENCE</scope>
    <source>
        <strain evidence="2">AVDCRST_MAG65</strain>
    </source>
</reference>
<dbReference type="GO" id="GO:0004601">
    <property type="term" value="F:peroxidase activity"/>
    <property type="evidence" value="ECO:0007669"/>
    <property type="project" value="UniProtKB-KW"/>
</dbReference>
<gene>
    <name evidence="2" type="ORF">AVDCRST_MAG65-1340</name>
</gene>
<evidence type="ECO:0000313" key="2">
    <source>
        <dbReference type="EMBL" id="CAA9479095.1"/>
    </source>
</evidence>
<accession>A0A6J4RQF8</accession>
<feature type="region of interest" description="Disordered" evidence="1">
    <location>
        <begin position="1"/>
        <end position="44"/>
    </location>
</feature>